<gene>
    <name evidence="4" type="ORF">DCM90_09010</name>
</gene>
<evidence type="ECO:0000313" key="5">
    <source>
        <dbReference type="Proteomes" id="UP000245080"/>
    </source>
</evidence>
<feature type="compositionally biased region" description="Basic and acidic residues" evidence="1">
    <location>
        <begin position="179"/>
        <end position="201"/>
    </location>
</feature>
<accession>A0A2V1MXK8</accession>
<feature type="compositionally biased region" description="Low complexity" evidence="1">
    <location>
        <begin position="168"/>
        <end position="178"/>
    </location>
</feature>
<keyword evidence="2" id="KW-0812">Transmembrane</keyword>
<dbReference type="InterPro" id="IPR010982">
    <property type="entry name" value="Lambda_DNA-bd_dom_sf"/>
</dbReference>
<dbReference type="InterPro" id="IPR025194">
    <property type="entry name" value="RodZ-like_C"/>
</dbReference>
<dbReference type="InterPro" id="IPR050400">
    <property type="entry name" value="Bact_Cytoskel_RodZ"/>
</dbReference>
<dbReference type="AlphaFoldDB" id="A0A2V1MXK8"/>
<feature type="region of interest" description="Disordered" evidence="1">
    <location>
        <begin position="146"/>
        <end position="213"/>
    </location>
</feature>
<protein>
    <submittedName>
        <fullName evidence="4">DUF4115 domain-containing protein</fullName>
    </submittedName>
</protein>
<dbReference type="PANTHER" id="PTHR34475:SF1">
    <property type="entry name" value="CYTOSKELETON PROTEIN RODZ"/>
    <property type="match status" value="1"/>
</dbReference>
<dbReference type="PANTHER" id="PTHR34475">
    <property type="match status" value="1"/>
</dbReference>
<keyword evidence="2" id="KW-1133">Transmembrane helix</keyword>
<dbReference type="OrthoDB" id="9797543at2"/>
<dbReference type="Proteomes" id="UP000245080">
    <property type="component" value="Unassembled WGS sequence"/>
</dbReference>
<dbReference type="Gene3D" id="1.10.260.40">
    <property type="entry name" value="lambda repressor-like DNA-binding domains"/>
    <property type="match status" value="1"/>
</dbReference>
<sequence>MSEQGNNSSLGETLKNARIAKGLTLDDLQQNTKIQKRYLIDIEDQNYDDLPGDFYVRAFIKQYADSVGLNGTELLKQYDQELPSMQTQEYIDRMNEDNLETRSAQRQAEERTSKVRSYIPIAIVSVIVVVILLGIWFAAAKTGHSTSRRNVDSSSVSVEGSSAKKADSLSSERASSSSKKAEEKKQADSKKASAISFKKDSSTSNGSTWTMKNAPKGKKTVEVSTSANCWTSLTANGSTVYQGAVKGKHSESIPSNAKSVKINLGNANVATLKINGKKLDFSGNTKASSSTMVQTITVNFS</sequence>
<evidence type="ECO:0000256" key="1">
    <source>
        <dbReference type="SAM" id="MobiDB-lite"/>
    </source>
</evidence>
<feature type="domain" description="Cytoskeleton protein RodZ-like C-terminal" evidence="3">
    <location>
        <begin position="223"/>
        <end position="287"/>
    </location>
</feature>
<dbReference type="RefSeq" id="WP_109251029.1">
    <property type="nucleotide sequence ID" value="NZ_QCXQ01000006.1"/>
</dbReference>
<reference evidence="4 5" key="1">
    <citation type="journal article" date="2018" name="Int. J. Syst. Evol. Microbiol.">
        <title>Lactobacillus bambusae sp. nov., isolated from a traditional fermented Ma-bamboo shoots of Taiwan.</title>
        <authorList>
            <person name="Wang L.-T."/>
        </authorList>
    </citation>
    <scope>NUCLEOTIDE SEQUENCE [LARGE SCALE GENOMIC DNA]</scope>
    <source>
        <strain evidence="4 5">BS-W1</strain>
    </source>
</reference>
<dbReference type="Pfam" id="PF13464">
    <property type="entry name" value="RodZ_C"/>
    <property type="match status" value="1"/>
</dbReference>
<keyword evidence="2" id="KW-0472">Membrane</keyword>
<feature type="compositionally biased region" description="Low complexity" evidence="1">
    <location>
        <begin position="152"/>
        <end position="161"/>
    </location>
</feature>
<dbReference type="Pfam" id="PF13413">
    <property type="entry name" value="HTH_25"/>
    <property type="match status" value="1"/>
</dbReference>
<dbReference type="EMBL" id="QCXQ01000006">
    <property type="protein sequence ID" value="PWF99571.1"/>
    <property type="molecule type" value="Genomic_DNA"/>
</dbReference>
<feature type="compositionally biased region" description="Polar residues" evidence="1">
    <location>
        <begin position="202"/>
        <end position="211"/>
    </location>
</feature>
<evidence type="ECO:0000256" key="2">
    <source>
        <dbReference type="SAM" id="Phobius"/>
    </source>
</evidence>
<feature type="transmembrane region" description="Helical" evidence="2">
    <location>
        <begin position="118"/>
        <end position="139"/>
    </location>
</feature>
<evidence type="ECO:0000259" key="3">
    <source>
        <dbReference type="Pfam" id="PF13464"/>
    </source>
</evidence>
<organism evidence="4 5">
    <name type="scientific">Levilactobacillus bambusae</name>
    <dbReference type="NCBI Taxonomy" id="2024736"/>
    <lineage>
        <taxon>Bacteria</taxon>
        <taxon>Bacillati</taxon>
        <taxon>Bacillota</taxon>
        <taxon>Bacilli</taxon>
        <taxon>Lactobacillales</taxon>
        <taxon>Lactobacillaceae</taxon>
        <taxon>Levilactobacillus</taxon>
    </lineage>
</organism>
<name>A0A2V1MXK8_9LACO</name>
<dbReference type="GO" id="GO:0003677">
    <property type="term" value="F:DNA binding"/>
    <property type="evidence" value="ECO:0007669"/>
    <property type="project" value="InterPro"/>
</dbReference>
<proteinExistence type="predicted"/>
<dbReference type="InterPro" id="IPR001387">
    <property type="entry name" value="Cro/C1-type_HTH"/>
</dbReference>
<dbReference type="CDD" id="cd00093">
    <property type="entry name" value="HTH_XRE"/>
    <property type="match status" value="1"/>
</dbReference>
<dbReference type="SUPFAM" id="SSF47413">
    <property type="entry name" value="lambda repressor-like DNA-binding domains"/>
    <property type="match status" value="1"/>
</dbReference>
<keyword evidence="5" id="KW-1185">Reference proteome</keyword>
<evidence type="ECO:0000313" key="4">
    <source>
        <dbReference type="EMBL" id="PWF99571.1"/>
    </source>
</evidence>
<comment type="caution">
    <text evidence="4">The sequence shown here is derived from an EMBL/GenBank/DDBJ whole genome shotgun (WGS) entry which is preliminary data.</text>
</comment>